<evidence type="ECO:0000256" key="1">
    <source>
        <dbReference type="SAM" id="MobiDB-lite"/>
    </source>
</evidence>
<gene>
    <name evidence="2" type="ORF">DCAF_LOCUS13645</name>
</gene>
<feature type="region of interest" description="Disordered" evidence="1">
    <location>
        <begin position="14"/>
        <end position="62"/>
    </location>
</feature>
<protein>
    <submittedName>
        <fullName evidence="2">Uncharacterized protein</fullName>
    </submittedName>
</protein>
<evidence type="ECO:0000313" key="2">
    <source>
        <dbReference type="EMBL" id="CAK7338597.1"/>
    </source>
</evidence>
<dbReference type="EMBL" id="CAWUPB010001154">
    <property type="protein sequence ID" value="CAK7338597.1"/>
    <property type="molecule type" value="Genomic_DNA"/>
</dbReference>
<reference evidence="2 3" key="1">
    <citation type="submission" date="2024-01" db="EMBL/GenBank/DDBJ databases">
        <authorList>
            <person name="Waweru B."/>
        </authorList>
    </citation>
    <scope>NUCLEOTIDE SEQUENCE [LARGE SCALE GENOMIC DNA]</scope>
</reference>
<organism evidence="2 3">
    <name type="scientific">Dovyalis caffra</name>
    <dbReference type="NCBI Taxonomy" id="77055"/>
    <lineage>
        <taxon>Eukaryota</taxon>
        <taxon>Viridiplantae</taxon>
        <taxon>Streptophyta</taxon>
        <taxon>Embryophyta</taxon>
        <taxon>Tracheophyta</taxon>
        <taxon>Spermatophyta</taxon>
        <taxon>Magnoliopsida</taxon>
        <taxon>eudicotyledons</taxon>
        <taxon>Gunneridae</taxon>
        <taxon>Pentapetalae</taxon>
        <taxon>rosids</taxon>
        <taxon>fabids</taxon>
        <taxon>Malpighiales</taxon>
        <taxon>Salicaceae</taxon>
        <taxon>Flacourtieae</taxon>
        <taxon>Dovyalis</taxon>
    </lineage>
</organism>
<sequence length="178" mass="19521">MSLDDPLLALADAASKEHSSPGTNPWVLGSYTQKPKRKGKADAFSADQCAPVTPDKGKKVESKKITEMQNLCTYARRNQNTTADTDEEKAQAKVHQRRQTQRVTKISNLKSAASTENPTGKRKYVPKTALNKASTSTPAGANGWFTNPKTIEPAKKSCRRALNFDIERQFPDEALNSG</sequence>
<comment type="caution">
    <text evidence="2">The sequence shown here is derived from an EMBL/GenBank/DDBJ whole genome shotgun (WGS) entry which is preliminary data.</text>
</comment>
<proteinExistence type="predicted"/>
<dbReference type="Proteomes" id="UP001314170">
    <property type="component" value="Unassembled WGS sequence"/>
</dbReference>
<evidence type="ECO:0000313" key="3">
    <source>
        <dbReference type="Proteomes" id="UP001314170"/>
    </source>
</evidence>
<feature type="compositionally biased region" description="Polar residues" evidence="1">
    <location>
        <begin position="101"/>
        <end position="118"/>
    </location>
</feature>
<feature type="compositionally biased region" description="Polar residues" evidence="1">
    <location>
        <begin position="131"/>
        <end position="149"/>
    </location>
</feature>
<dbReference type="AlphaFoldDB" id="A0AAV1RST4"/>
<feature type="region of interest" description="Disordered" evidence="1">
    <location>
        <begin position="76"/>
        <end position="149"/>
    </location>
</feature>
<keyword evidence="3" id="KW-1185">Reference proteome</keyword>
<name>A0AAV1RST4_9ROSI</name>
<accession>A0AAV1RST4</accession>